<organism evidence="1 2">
    <name type="scientific">Raineyella fluvialis</name>
    <dbReference type="NCBI Taxonomy" id="2662261"/>
    <lineage>
        <taxon>Bacteria</taxon>
        <taxon>Bacillati</taxon>
        <taxon>Actinomycetota</taxon>
        <taxon>Actinomycetes</taxon>
        <taxon>Propionibacteriales</taxon>
        <taxon>Propionibacteriaceae</taxon>
        <taxon>Raineyella</taxon>
    </lineage>
</organism>
<dbReference type="KEGG" id="rain:Rai3103_01825"/>
<reference evidence="1 2" key="1">
    <citation type="submission" date="2019-10" db="EMBL/GenBank/DDBJ databases">
        <title>Genomic analysis of Raineyella sp. CBA3103.</title>
        <authorList>
            <person name="Roh S.W."/>
        </authorList>
    </citation>
    <scope>NUCLEOTIDE SEQUENCE [LARGE SCALE GENOMIC DNA]</scope>
    <source>
        <strain evidence="1 2">CBA3103</strain>
    </source>
</reference>
<dbReference type="InterPro" id="IPR018735">
    <property type="entry name" value="DUF2277"/>
</dbReference>
<keyword evidence="2" id="KW-1185">Reference proteome</keyword>
<dbReference type="EMBL" id="CP045725">
    <property type="protein sequence ID" value="QGF22624.1"/>
    <property type="molecule type" value="Genomic_DNA"/>
</dbReference>
<proteinExistence type="predicted"/>
<evidence type="ECO:0000313" key="2">
    <source>
        <dbReference type="Proteomes" id="UP000386847"/>
    </source>
</evidence>
<dbReference type="RefSeq" id="WP_153571153.1">
    <property type="nucleotide sequence ID" value="NZ_CP045725.1"/>
</dbReference>
<protein>
    <submittedName>
        <fullName evidence="1">DUF2277 family protein</fullName>
    </submittedName>
</protein>
<evidence type="ECO:0000313" key="1">
    <source>
        <dbReference type="EMBL" id="QGF22624.1"/>
    </source>
</evidence>
<dbReference type="AlphaFoldDB" id="A0A5Q2FB42"/>
<name>A0A5Q2FB42_9ACTN</name>
<gene>
    <name evidence="1" type="ORF">Rai3103_01825</name>
</gene>
<sequence length="48" mass="5061">MCRNIPQLHISEPPTTEDGVRAAAIRFVRKVSGALHHAPAVPLSSAAS</sequence>
<dbReference type="Pfam" id="PF10041">
    <property type="entry name" value="DUF2277"/>
    <property type="match status" value="1"/>
</dbReference>
<accession>A0A5Q2FB42</accession>
<dbReference type="Proteomes" id="UP000386847">
    <property type="component" value="Chromosome"/>
</dbReference>